<proteinExistence type="predicted"/>
<dbReference type="RefSeq" id="WP_086468873.1">
    <property type="nucleotide sequence ID" value="NZ_FXWK01000001.1"/>
</dbReference>
<keyword evidence="1" id="KW-0732">Signal</keyword>
<evidence type="ECO:0008006" key="4">
    <source>
        <dbReference type="Google" id="ProtNLM"/>
    </source>
</evidence>
<keyword evidence="3" id="KW-1185">Reference proteome</keyword>
<reference evidence="3" key="1">
    <citation type="submission" date="2017-04" db="EMBL/GenBank/DDBJ databases">
        <authorList>
            <person name="Varghese N."/>
            <person name="Submissions S."/>
        </authorList>
    </citation>
    <scope>NUCLEOTIDE SEQUENCE [LARGE SCALE GENOMIC DNA]</scope>
</reference>
<feature type="chain" id="PRO_5013119760" description="Lipoprotein" evidence="1">
    <location>
        <begin position="19"/>
        <end position="116"/>
    </location>
</feature>
<name>A0A1Y6EIB1_9HYPH</name>
<evidence type="ECO:0000256" key="1">
    <source>
        <dbReference type="SAM" id="SignalP"/>
    </source>
</evidence>
<protein>
    <recommendedName>
        <fullName evidence="4">Lipoprotein</fullName>
    </recommendedName>
</protein>
<dbReference type="PROSITE" id="PS51257">
    <property type="entry name" value="PROKAR_LIPOPROTEIN"/>
    <property type="match status" value="1"/>
</dbReference>
<organism evidence="2 3">
    <name type="scientific">Devosia lucknowensis</name>
    <dbReference type="NCBI Taxonomy" id="1096929"/>
    <lineage>
        <taxon>Bacteria</taxon>
        <taxon>Pseudomonadati</taxon>
        <taxon>Pseudomonadota</taxon>
        <taxon>Alphaproteobacteria</taxon>
        <taxon>Hyphomicrobiales</taxon>
        <taxon>Devosiaceae</taxon>
        <taxon>Devosia</taxon>
    </lineage>
</organism>
<dbReference type="AlphaFoldDB" id="A0A1Y6EIB1"/>
<accession>A0A1Y6EIB1</accession>
<evidence type="ECO:0000313" key="2">
    <source>
        <dbReference type="EMBL" id="SMQ60680.1"/>
    </source>
</evidence>
<sequence length="116" mass="11818">MKTIGLSAIALVALAAAGCDTLTGGDLVRPGTATGTLTIVNATYGNLDAIVMSECSAMSYGFNRLEAGDYIPQGGARSFTVSAGCWDVGGGEWAGVEGYKRVNVPAYGSMTLTITE</sequence>
<evidence type="ECO:0000313" key="3">
    <source>
        <dbReference type="Proteomes" id="UP000194474"/>
    </source>
</evidence>
<feature type="signal peptide" evidence="1">
    <location>
        <begin position="1"/>
        <end position="18"/>
    </location>
</feature>
<gene>
    <name evidence="2" type="ORF">SAMN06295905_0411</name>
</gene>
<dbReference type="OrthoDB" id="7949261at2"/>
<dbReference type="EMBL" id="FXWK01000001">
    <property type="protein sequence ID" value="SMQ60680.1"/>
    <property type="molecule type" value="Genomic_DNA"/>
</dbReference>
<dbReference type="Proteomes" id="UP000194474">
    <property type="component" value="Unassembled WGS sequence"/>
</dbReference>